<dbReference type="Proteomes" id="UP001497444">
    <property type="component" value="Chromosome 19"/>
</dbReference>
<accession>A0ABP0WN40</accession>
<protein>
    <submittedName>
        <fullName evidence="1">Uncharacterized protein</fullName>
    </submittedName>
</protein>
<sequence length="83" mass="9263">MLNFEGTPPPLDSFLEDKPENSQLKALQKGFLASLSNFSSWICIGNSNNKLPSFHFPGFCLDEGEGFFAVDLICRSFHTGIKY</sequence>
<gene>
    <name evidence="1" type="ORF">CSSPJE1EN1_LOCUS12383</name>
</gene>
<evidence type="ECO:0000313" key="1">
    <source>
        <dbReference type="EMBL" id="CAK9266905.1"/>
    </source>
</evidence>
<name>A0ABP0WN40_9BRYO</name>
<organism evidence="1 2">
    <name type="scientific">Sphagnum jensenii</name>
    <dbReference type="NCBI Taxonomy" id="128206"/>
    <lineage>
        <taxon>Eukaryota</taxon>
        <taxon>Viridiplantae</taxon>
        <taxon>Streptophyta</taxon>
        <taxon>Embryophyta</taxon>
        <taxon>Bryophyta</taxon>
        <taxon>Sphagnophytina</taxon>
        <taxon>Sphagnopsida</taxon>
        <taxon>Sphagnales</taxon>
        <taxon>Sphagnaceae</taxon>
        <taxon>Sphagnum</taxon>
    </lineage>
</organism>
<dbReference type="EMBL" id="OZ020114">
    <property type="protein sequence ID" value="CAK9266905.1"/>
    <property type="molecule type" value="Genomic_DNA"/>
</dbReference>
<keyword evidence="2" id="KW-1185">Reference proteome</keyword>
<proteinExistence type="predicted"/>
<evidence type="ECO:0000313" key="2">
    <source>
        <dbReference type="Proteomes" id="UP001497444"/>
    </source>
</evidence>
<reference evidence="1" key="1">
    <citation type="submission" date="2024-02" db="EMBL/GenBank/DDBJ databases">
        <authorList>
            <consortium name="ELIXIR-Norway"/>
            <consortium name="Elixir Norway"/>
        </authorList>
    </citation>
    <scope>NUCLEOTIDE SEQUENCE</scope>
</reference>